<reference evidence="1 4" key="2">
    <citation type="submission" date="2020-08" db="EMBL/GenBank/DDBJ databases">
        <title>Genome public.</title>
        <authorList>
            <person name="Liu C."/>
            <person name="Sun Q."/>
        </authorList>
    </citation>
    <scope>NUCLEOTIDE SEQUENCE [LARGE SCALE GENOMIC DNA]</scope>
    <source>
        <strain evidence="1 4">426_9</strain>
    </source>
</reference>
<proteinExistence type="predicted"/>
<comment type="caution">
    <text evidence="2">The sequence shown here is derived from an EMBL/GenBank/DDBJ whole genome shotgun (WGS) entry which is preliminary data.</text>
</comment>
<dbReference type="AlphaFoldDB" id="A0A3D8HAS7"/>
<dbReference type="Proteomes" id="UP000629596">
    <property type="component" value="Unassembled WGS sequence"/>
</dbReference>
<dbReference type="EMBL" id="JACRTI010000048">
    <property type="protein sequence ID" value="MBC8603163.1"/>
    <property type="molecule type" value="Genomic_DNA"/>
</dbReference>
<evidence type="ECO:0000313" key="1">
    <source>
        <dbReference type="EMBL" id="MBC8603163.1"/>
    </source>
</evidence>
<dbReference type="EMBL" id="QREV01000048">
    <property type="protein sequence ID" value="RDU48095.1"/>
    <property type="molecule type" value="Genomic_DNA"/>
</dbReference>
<sequence length="117" mass="13118">MKKIDEFIAGKLIEACGKQVNVSPVIAKENVKLPLIIYACESFEAVHTKTKLEGYWSNYTIDIYTETHEEGSALSDKVIDALDGVQSEIVEQCTIESGSVDYTTCYIHTLKFRLAHE</sequence>
<evidence type="ECO:0008006" key="5">
    <source>
        <dbReference type="Google" id="ProtNLM"/>
    </source>
</evidence>
<dbReference type="RefSeq" id="WP_115500656.1">
    <property type="nucleotide sequence ID" value="NZ_JACRTI010000048.1"/>
</dbReference>
<reference evidence="2 3" key="1">
    <citation type="submission" date="2018-07" db="EMBL/GenBank/DDBJ databases">
        <title>Parabacteroides acidifaciens nov. sp., isolated from human feces.</title>
        <authorList>
            <person name="Wang Y.J."/>
        </authorList>
    </citation>
    <scope>NUCLEOTIDE SEQUENCE [LARGE SCALE GENOMIC DNA]</scope>
    <source>
        <strain evidence="2 3">426-9</strain>
    </source>
</reference>
<protein>
    <recommendedName>
        <fullName evidence="5">DUF3168 domain-containing protein</fullName>
    </recommendedName>
</protein>
<evidence type="ECO:0000313" key="4">
    <source>
        <dbReference type="Proteomes" id="UP000629596"/>
    </source>
</evidence>
<gene>
    <name evidence="2" type="ORF">DWU89_16130</name>
    <name evidence="1" type="ORF">H8784_15740</name>
</gene>
<name>A0A3D8HAS7_9BACT</name>
<evidence type="ECO:0000313" key="2">
    <source>
        <dbReference type="EMBL" id="RDU48095.1"/>
    </source>
</evidence>
<keyword evidence="4" id="KW-1185">Reference proteome</keyword>
<accession>A0A3D8HAS7</accession>
<evidence type="ECO:0000313" key="3">
    <source>
        <dbReference type="Proteomes" id="UP000256321"/>
    </source>
</evidence>
<organism evidence="2 3">
    <name type="scientific">Parabacteroides acidifaciens</name>
    <dbReference type="NCBI Taxonomy" id="2290935"/>
    <lineage>
        <taxon>Bacteria</taxon>
        <taxon>Pseudomonadati</taxon>
        <taxon>Bacteroidota</taxon>
        <taxon>Bacteroidia</taxon>
        <taxon>Bacteroidales</taxon>
        <taxon>Tannerellaceae</taxon>
        <taxon>Parabacteroides</taxon>
    </lineage>
</organism>
<dbReference type="Proteomes" id="UP000256321">
    <property type="component" value="Unassembled WGS sequence"/>
</dbReference>